<dbReference type="OrthoDB" id="7451790at2759"/>
<name>A0A5E4N8M3_9HEMI</name>
<dbReference type="SUPFAM" id="SSF52058">
    <property type="entry name" value="L domain-like"/>
    <property type="match status" value="1"/>
</dbReference>
<evidence type="ECO:0000256" key="1">
    <source>
        <dbReference type="ARBA" id="ARBA00004496"/>
    </source>
</evidence>
<dbReference type="PANTHER" id="PTHR15454:SF69">
    <property type="entry name" value="SERINE_THREONINE-PROTEIN KINASE 11-INTERACTING PROTEIN"/>
    <property type="match status" value="1"/>
</dbReference>
<evidence type="ECO:0000256" key="4">
    <source>
        <dbReference type="ARBA" id="ARBA00022737"/>
    </source>
</evidence>
<feature type="compositionally biased region" description="Basic and acidic residues" evidence="5">
    <location>
        <begin position="683"/>
        <end position="699"/>
    </location>
</feature>
<evidence type="ECO:0000313" key="7">
    <source>
        <dbReference type="Proteomes" id="UP000325440"/>
    </source>
</evidence>
<dbReference type="InterPro" id="IPR032675">
    <property type="entry name" value="LRR_dom_sf"/>
</dbReference>
<evidence type="ECO:0000313" key="6">
    <source>
        <dbReference type="EMBL" id="VVC40111.1"/>
    </source>
</evidence>
<gene>
    <name evidence="6" type="ORF">CINCED_3A010414</name>
</gene>
<feature type="region of interest" description="Disordered" evidence="5">
    <location>
        <begin position="628"/>
        <end position="662"/>
    </location>
</feature>
<dbReference type="AlphaFoldDB" id="A0A5E4N8M3"/>
<sequence length="1035" mass="118181">MVRGVMEDVNKLIIELKRTGEYYITGQQKLTLNTEIIHTINTKVLYSLHLDHILDHHYLCEILKKITKLNLFKSPNVDLNSSINLSPFHSIIYLELHDINIENLIGLNFEQIEVVIINGAIKSLALLLKRKLVNLKYLALRGCRLKELDESLLLAPHLTYLDVSRNLLTDLENINKLQCLDNLKLSVNRLTQVPTLSDYSARNLTILILSYNFINDNTTGLFKLTNLKVLDLSNNMILHHESISAVGDMAFLKYLNLENNPIAYIEKHREITCGYLHENAAVELFELDNQLLSKSEKKFAGQFSRSLDLSFLHYQETPTNVKATKIRSPIIQDHISDENRTIQTPVLKIATTKSTQKSEHLTTKRQIENVRQKFGENNWLHSQGGSYVQEILGIKQPQVITEEPPITEDNSKLNNIDEKQSSVLDNESHFENGDEPVIDNNKLIDSTKMEDFTLQKDEEQILLTGNNWRANITDPETGQCSNIILCLTERDLNERSSIDGHLLATWSRDSIKSCVKISFDPIKIQLNFMTIRKNLSQRIYAMSDCDAKEFISIICMELESRTLSEMDQLVFKCVKCATVFCQEKNTYFIKEKRRNCPNCECGTVVQIEEELLPSGSNKSNQYSEINEQNVIEKESSNDSTPINSRSSSEEPEERKLSINDSDVEIISNTSGSSIEVLEVITEPEPKKERKKLTDVRTELTESSSSGSMTDSVCTAYESKKKRNDSSSTIRETGSSKVPSIVDIPIQFSYTDFTTVDQRLKYYVQEKFFWENEEFVLIFRCNCIMTSPNHRVDGCAIISTRAFYVFKYIGQTDEFLQKVSSHRLSLVKSIATLPWNIGLSICVSQPDKDMKYTFVLFVPHITTRLIAILESIKPFEQRDVLISSPNTNSYLYVNNILYKNELHLPIIHVVFCECATITTDNGLVEVIDLPGVVITEYELVVLAGECAWLLPYENNFPTLSHVQHMTAFNYVDKNEETLGLHFNDNVSWLLIVNHLEADHVMGETIRILRNAKQKSCAAIELAKLNCSTPVNRKIIH</sequence>
<comment type="subcellular location">
    <subcellularLocation>
        <location evidence="1">Cytoplasm</location>
    </subcellularLocation>
</comment>
<evidence type="ECO:0000256" key="2">
    <source>
        <dbReference type="ARBA" id="ARBA00022490"/>
    </source>
</evidence>
<dbReference type="Pfam" id="PF13855">
    <property type="entry name" value="LRR_8"/>
    <property type="match status" value="1"/>
</dbReference>
<evidence type="ECO:0000256" key="3">
    <source>
        <dbReference type="ARBA" id="ARBA00022614"/>
    </source>
</evidence>
<keyword evidence="2" id="KW-0963">Cytoplasm</keyword>
<dbReference type="Gene3D" id="3.80.10.10">
    <property type="entry name" value="Ribonuclease Inhibitor"/>
    <property type="match status" value="1"/>
</dbReference>
<dbReference type="EMBL" id="CABPRJ010001900">
    <property type="protein sequence ID" value="VVC40111.1"/>
    <property type="molecule type" value="Genomic_DNA"/>
</dbReference>
<reference evidence="6 7" key="1">
    <citation type="submission" date="2019-08" db="EMBL/GenBank/DDBJ databases">
        <authorList>
            <person name="Alioto T."/>
            <person name="Alioto T."/>
            <person name="Gomez Garrido J."/>
        </authorList>
    </citation>
    <scope>NUCLEOTIDE SEQUENCE [LARGE SCALE GENOMIC DNA]</scope>
</reference>
<accession>A0A5E4N8M3</accession>
<keyword evidence="3" id="KW-0433">Leucine-rich repeat</keyword>
<keyword evidence="7" id="KW-1185">Reference proteome</keyword>
<organism evidence="6 7">
    <name type="scientific">Cinara cedri</name>
    <dbReference type="NCBI Taxonomy" id="506608"/>
    <lineage>
        <taxon>Eukaryota</taxon>
        <taxon>Metazoa</taxon>
        <taxon>Ecdysozoa</taxon>
        <taxon>Arthropoda</taxon>
        <taxon>Hexapoda</taxon>
        <taxon>Insecta</taxon>
        <taxon>Pterygota</taxon>
        <taxon>Neoptera</taxon>
        <taxon>Paraneoptera</taxon>
        <taxon>Hemiptera</taxon>
        <taxon>Sternorrhyncha</taxon>
        <taxon>Aphidomorpha</taxon>
        <taxon>Aphidoidea</taxon>
        <taxon>Aphididae</taxon>
        <taxon>Lachninae</taxon>
        <taxon>Cinara</taxon>
    </lineage>
</organism>
<dbReference type="GO" id="GO:0005737">
    <property type="term" value="C:cytoplasm"/>
    <property type="evidence" value="ECO:0007669"/>
    <property type="project" value="UniProtKB-SubCell"/>
</dbReference>
<proteinExistence type="predicted"/>
<evidence type="ECO:0000256" key="5">
    <source>
        <dbReference type="SAM" id="MobiDB-lite"/>
    </source>
</evidence>
<feature type="region of interest" description="Disordered" evidence="5">
    <location>
        <begin position="679"/>
        <end position="712"/>
    </location>
</feature>
<keyword evidence="4" id="KW-0677">Repeat</keyword>
<dbReference type="InterPro" id="IPR001611">
    <property type="entry name" value="Leu-rich_rpt"/>
</dbReference>
<dbReference type="SMART" id="SM00365">
    <property type="entry name" value="LRR_SD22"/>
    <property type="match status" value="3"/>
</dbReference>
<protein>
    <submittedName>
        <fullName evidence="6">Leucine-rich repeat,Leucine-rich repeat domain, L domain-like</fullName>
    </submittedName>
</protein>
<dbReference type="PROSITE" id="PS51450">
    <property type="entry name" value="LRR"/>
    <property type="match status" value="2"/>
</dbReference>
<dbReference type="PANTHER" id="PTHR15454">
    <property type="entry name" value="NISCHARIN RELATED"/>
    <property type="match status" value="1"/>
</dbReference>
<dbReference type="Proteomes" id="UP000325440">
    <property type="component" value="Unassembled WGS sequence"/>
</dbReference>